<organism evidence="2 3">
    <name type="scientific">Trametes coccinea (strain BRFM310)</name>
    <name type="common">Pycnoporus coccineus</name>
    <dbReference type="NCBI Taxonomy" id="1353009"/>
    <lineage>
        <taxon>Eukaryota</taxon>
        <taxon>Fungi</taxon>
        <taxon>Dikarya</taxon>
        <taxon>Basidiomycota</taxon>
        <taxon>Agaricomycotina</taxon>
        <taxon>Agaricomycetes</taxon>
        <taxon>Polyporales</taxon>
        <taxon>Polyporaceae</taxon>
        <taxon>Trametes</taxon>
    </lineage>
</organism>
<dbReference type="InterPro" id="IPR002575">
    <property type="entry name" value="Aminoglycoside_PTrfase"/>
</dbReference>
<dbReference type="Gene3D" id="3.90.1200.10">
    <property type="match status" value="1"/>
</dbReference>
<dbReference type="Pfam" id="PF01636">
    <property type="entry name" value="APH"/>
    <property type="match status" value="1"/>
</dbReference>
<dbReference type="OrthoDB" id="5404599at2759"/>
<dbReference type="PROSITE" id="PS50011">
    <property type="entry name" value="PROTEIN_KINASE_DOM"/>
    <property type="match status" value="1"/>
</dbReference>
<dbReference type="CDD" id="cd05120">
    <property type="entry name" value="APH_ChoK_like"/>
    <property type="match status" value="1"/>
</dbReference>
<dbReference type="InterPro" id="IPR051678">
    <property type="entry name" value="AGP_Transferase"/>
</dbReference>
<dbReference type="EMBL" id="KZ084169">
    <property type="protein sequence ID" value="OSC96696.1"/>
    <property type="molecule type" value="Genomic_DNA"/>
</dbReference>
<dbReference type="InterPro" id="IPR011009">
    <property type="entry name" value="Kinase-like_dom_sf"/>
</dbReference>
<dbReference type="Proteomes" id="UP000193067">
    <property type="component" value="Unassembled WGS sequence"/>
</dbReference>
<accession>A0A1Y2I6D6</accession>
<dbReference type="STRING" id="1353009.A0A1Y2I6D6"/>
<dbReference type="GO" id="GO:0004672">
    <property type="term" value="F:protein kinase activity"/>
    <property type="evidence" value="ECO:0007669"/>
    <property type="project" value="InterPro"/>
</dbReference>
<dbReference type="PANTHER" id="PTHR21310:SF15">
    <property type="entry name" value="AMINOGLYCOSIDE PHOSPHOTRANSFERASE DOMAIN-CONTAINING PROTEIN"/>
    <property type="match status" value="1"/>
</dbReference>
<reference evidence="2 3" key="1">
    <citation type="journal article" date="2015" name="Biotechnol. Biofuels">
        <title>Enhanced degradation of softwood versus hardwood by the white-rot fungus Pycnoporus coccineus.</title>
        <authorList>
            <person name="Couturier M."/>
            <person name="Navarro D."/>
            <person name="Chevret D."/>
            <person name="Henrissat B."/>
            <person name="Piumi F."/>
            <person name="Ruiz-Duenas F.J."/>
            <person name="Martinez A.T."/>
            <person name="Grigoriev I.V."/>
            <person name="Riley R."/>
            <person name="Lipzen A."/>
            <person name="Berrin J.G."/>
            <person name="Master E.R."/>
            <person name="Rosso M.N."/>
        </authorList>
    </citation>
    <scope>NUCLEOTIDE SEQUENCE [LARGE SCALE GENOMIC DNA]</scope>
    <source>
        <strain evidence="2 3">BRFM310</strain>
    </source>
</reference>
<dbReference type="SUPFAM" id="SSF56112">
    <property type="entry name" value="Protein kinase-like (PK-like)"/>
    <property type="match status" value="1"/>
</dbReference>
<evidence type="ECO:0000313" key="3">
    <source>
        <dbReference type="Proteomes" id="UP000193067"/>
    </source>
</evidence>
<proteinExistence type="predicted"/>
<protein>
    <recommendedName>
        <fullName evidence="1">Protein kinase domain-containing protein</fullName>
    </recommendedName>
</protein>
<dbReference type="InterPro" id="IPR000719">
    <property type="entry name" value="Prot_kinase_dom"/>
</dbReference>
<keyword evidence="3" id="KW-1185">Reference proteome</keyword>
<evidence type="ECO:0000259" key="1">
    <source>
        <dbReference type="PROSITE" id="PS50011"/>
    </source>
</evidence>
<evidence type="ECO:0000313" key="2">
    <source>
        <dbReference type="EMBL" id="OSC96696.1"/>
    </source>
</evidence>
<gene>
    <name evidence="2" type="ORF">PYCCODRAFT_1481808</name>
</gene>
<dbReference type="AlphaFoldDB" id="A0A1Y2I6D6"/>
<feature type="domain" description="Protein kinase" evidence="1">
    <location>
        <begin position="1"/>
        <end position="163"/>
    </location>
</feature>
<sequence length="163" mass="18971">MRFIGARTSLPQIPVVVDNFMLEGKTWLVMSRLPGHCLADVYPEITPEIEQRLSSQLSHILAPLRAIPPPGPARAHSRPHEIRLTHNDLSAHNILVDDDWNITGIVDWEACAWMPEYWELTKGTFLLQYRKGRWNRIMTSVFPGYASELEAERYIVKYRRRYT</sequence>
<dbReference type="GO" id="GO:0005524">
    <property type="term" value="F:ATP binding"/>
    <property type="evidence" value="ECO:0007669"/>
    <property type="project" value="InterPro"/>
</dbReference>
<dbReference type="PROSITE" id="PS00109">
    <property type="entry name" value="PROTEIN_KINASE_TYR"/>
    <property type="match status" value="1"/>
</dbReference>
<dbReference type="PANTHER" id="PTHR21310">
    <property type="entry name" value="AMINOGLYCOSIDE PHOSPHOTRANSFERASE-RELATED-RELATED"/>
    <property type="match status" value="1"/>
</dbReference>
<dbReference type="InterPro" id="IPR008266">
    <property type="entry name" value="Tyr_kinase_AS"/>
</dbReference>
<name>A0A1Y2I6D6_TRAC3</name>